<dbReference type="Pfam" id="PF25137">
    <property type="entry name" value="ADH_Fe_C"/>
    <property type="match status" value="1"/>
</dbReference>
<dbReference type="GO" id="GO:0018506">
    <property type="term" value="F:maleylacetate reductase activity"/>
    <property type="evidence" value="ECO:0007669"/>
    <property type="project" value="InterPro"/>
</dbReference>
<gene>
    <name evidence="6" type="ORF">GG681_15165</name>
</gene>
<proteinExistence type="inferred from homology"/>
<dbReference type="Proteomes" id="UP000436694">
    <property type="component" value="Unassembled WGS sequence"/>
</dbReference>
<accession>A0A844AN96</accession>
<dbReference type="EMBL" id="WIXK01000009">
    <property type="protein sequence ID" value="MQY43985.1"/>
    <property type="molecule type" value="Genomic_DNA"/>
</dbReference>
<evidence type="ECO:0000256" key="1">
    <source>
        <dbReference type="ARBA" id="ARBA00007358"/>
    </source>
</evidence>
<evidence type="ECO:0000259" key="4">
    <source>
        <dbReference type="Pfam" id="PF00465"/>
    </source>
</evidence>
<evidence type="ECO:0000313" key="7">
    <source>
        <dbReference type="Proteomes" id="UP000436694"/>
    </source>
</evidence>
<sequence>MVGPIPRDSFQILPQSAKVLFGAKTRRALAAELSEAGVTRVLVLTTPRQVELGQAIGAELDQGFAGLFSGATMHTPVSVTQDAMNVLRQQGADCVLSVGGGSTIGLGKALSARSGVFHAALPTTYAGSEMTPILGETEDGVKTTRRDPNLRPSLVVYDPELTYRLPVAMSVTSAINAMAHAIEALYAQNGNPVVDLLAIEGIRALVTALPTIATQPEDTEARAAALYGAWLCGTCLGNTSMALHHKLCHTLGGSFNLPHAQTHTVVLPHVLAFNAPRIPGVVEKLQPILGADPARGLFDLAKGLDAPTALQDLGLAQADIARATQLALAKQYPNPRPVEPDAIAALLQRAWAGDPPKHEEMTTV</sequence>
<comment type="similarity">
    <text evidence="1">Belongs to the iron-containing alcohol dehydrogenase family.</text>
</comment>
<organism evidence="6 7">
    <name type="scientific">Tritonibacter aquimaris</name>
    <dbReference type="NCBI Taxonomy" id="2663379"/>
    <lineage>
        <taxon>Bacteria</taxon>
        <taxon>Pseudomonadati</taxon>
        <taxon>Pseudomonadota</taxon>
        <taxon>Alphaproteobacteria</taxon>
        <taxon>Rhodobacterales</taxon>
        <taxon>Paracoccaceae</taxon>
        <taxon>Tritonibacter</taxon>
    </lineage>
</organism>
<keyword evidence="3" id="KW-0520">NAD</keyword>
<dbReference type="RefSeq" id="WP_153548876.1">
    <property type="nucleotide sequence ID" value="NZ_WIXK01000009.1"/>
</dbReference>
<evidence type="ECO:0000256" key="2">
    <source>
        <dbReference type="ARBA" id="ARBA00023002"/>
    </source>
</evidence>
<dbReference type="AlphaFoldDB" id="A0A844AN96"/>
<dbReference type="CDD" id="cd08177">
    <property type="entry name" value="MAR"/>
    <property type="match status" value="1"/>
</dbReference>
<dbReference type="Gene3D" id="3.40.50.1970">
    <property type="match status" value="1"/>
</dbReference>
<evidence type="ECO:0000313" key="6">
    <source>
        <dbReference type="EMBL" id="MQY43985.1"/>
    </source>
</evidence>
<dbReference type="InterPro" id="IPR034786">
    <property type="entry name" value="MAR"/>
</dbReference>
<keyword evidence="2" id="KW-0560">Oxidoreductase</keyword>
<reference evidence="6 7" key="1">
    <citation type="submission" date="2019-10" db="EMBL/GenBank/DDBJ databases">
        <title>Epibacterium sp. nov., isolated from seawater.</title>
        <authorList>
            <person name="Zhang X."/>
            <person name="Li N."/>
        </authorList>
    </citation>
    <scope>NUCLEOTIDE SEQUENCE [LARGE SCALE GENOMIC DNA]</scope>
    <source>
        <strain evidence="6 7">SM1969</strain>
    </source>
</reference>
<feature type="domain" description="Alcohol dehydrogenase iron-type/glycerol dehydrogenase GldA" evidence="4">
    <location>
        <begin position="17"/>
        <end position="159"/>
    </location>
</feature>
<comment type="caution">
    <text evidence="6">The sequence shown here is derived from an EMBL/GenBank/DDBJ whole genome shotgun (WGS) entry which is preliminary data.</text>
</comment>
<keyword evidence="7" id="KW-1185">Reference proteome</keyword>
<dbReference type="SUPFAM" id="SSF56796">
    <property type="entry name" value="Dehydroquinate synthase-like"/>
    <property type="match status" value="1"/>
</dbReference>
<dbReference type="GO" id="GO:0046872">
    <property type="term" value="F:metal ion binding"/>
    <property type="evidence" value="ECO:0007669"/>
    <property type="project" value="InterPro"/>
</dbReference>
<dbReference type="PANTHER" id="PTHR11496:SF102">
    <property type="entry name" value="ALCOHOL DEHYDROGENASE 4"/>
    <property type="match status" value="1"/>
</dbReference>
<dbReference type="PANTHER" id="PTHR11496">
    <property type="entry name" value="ALCOHOL DEHYDROGENASE"/>
    <property type="match status" value="1"/>
</dbReference>
<name>A0A844AN96_9RHOB</name>
<evidence type="ECO:0000259" key="5">
    <source>
        <dbReference type="Pfam" id="PF25137"/>
    </source>
</evidence>
<dbReference type="InterPro" id="IPR039697">
    <property type="entry name" value="Alcohol_dehydrogenase_Fe"/>
</dbReference>
<dbReference type="Gene3D" id="1.20.1090.10">
    <property type="entry name" value="Dehydroquinate synthase-like - alpha domain"/>
    <property type="match status" value="1"/>
</dbReference>
<dbReference type="InterPro" id="IPR001670">
    <property type="entry name" value="ADH_Fe/GldA"/>
</dbReference>
<feature type="domain" description="Fe-containing alcohol dehydrogenase-like C-terminal" evidence="5">
    <location>
        <begin position="171"/>
        <end position="351"/>
    </location>
</feature>
<dbReference type="GO" id="GO:0004022">
    <property type="term" value="F:alcohol dehydrogenase (NAD+) activity"/>
    <property type="evidence" value="ECO:0007669"/>
    <property type="project" value="TreeGrafter"/>
</dbReference>
<dbReference type="InterPro" id="IPR056798">
    <property type="entry name" value="ADH_Fe_C"/>
</dbReference>
<evidence type="ECO:0000256" key="3">
    <source>
        <dbReference type="ARBA" id="ARBA00023027"/>
    </source>
</evidence>
<dbReference type="Pfam" id="PF00465">
    <property type="entry name" value="Fe-ADH"/>
    <property type="match status" value="1"/>
</dbReference>
<protein>
    <submittedName>
        <fullName evidence="6">Iron-containing alcohol dehydrogenase</fullName>
    </submittedName>
</protein>